<keyword evidence="1" id="KW-0805">Transcription regulation</keyword>
<dbReference type="InterPro" id="IPR036390">
    <property type="entry name" value="WH_DNA-bd_sf"/>
</dbReference>
<dbReference type="PRINTS" id="PR00598">
    <property type="entry name" value="HTHMARR"/>
</dbReference>
<organism evidence="6 7">
    <name type="scientific">Novosphingobium beihaiensis</name>
    <dbReference type="NCBI Taxonomy" id="2930389"/>
    <lineage>
        <taxon>Bacteria</taxon>
        <taxon>Pseudomonadati</taxon>
        <taxon>Pseudomonadota</taxon>
        <taxon>Alphaproteobacteria</taxon>
        <taxon>Sphingomonadales</taxon>
        <taxon>Sphingomonadaceae</taxon>
        <taxon>Novosphingobium</taxon>
    </lineage>
</organism>
<dbReference type="EMBL" id="JALHLG010000011">
    <property type="protein sequence ID" value="MCJ2187163.1"/>
    <property type="molecule type" value="Genomic_DNA"/>
</dbReference>
<dbReference type="PROSITE" id="PS50995">
    <property type="entry name" value="HTH_MARR_2"/>
    <property type="match status" value="1"/>
</dbReference>
<feature type="region of interest" description="Disordered" evidence="4">
    <location>
        <begin position="144"/>
        <end position="164"/>
    </location>
</feature>
<dbReference type="InterPro" id="IPR036388">
    <property type="entry name" value="WH-like_DNA-bd_sf"/>
</dbReference>
<evidence type="ECO:0000256" key="2">
    <source>
        <dbReference type="ARBA" id="ARBA00023125"/>
    </source>
</evidence>
<evidence type="ECO:0000256" key="1">
    <source>
        <dbReference type="ARBA" id="ARBA00023015"/>
    </source>
</evidence>
<accession>A0ABT0BQA8</accession>
<feature type="domain" description="HTH marR-type" evidence="5">
    <location>
        <begin position="2"/>
        <end position="138"/>
    </location>
</feature>
<dbReference type="SMART" id="SM00347">
    <property type="entry name" value="HTH_MARR"/>
    <property type="match status" value="1"/>
</dbReference>
<evidence type="ECO:0000313" key="6">
    <source>
        <dbReference type="EMBL" id="MCJ2187163.1"/>
    </source>
</evidence>
<proteinExistence type="predicted"/>
<dbReference type="SUPFAM" id="SSF46785">
    <property type="entry name" value="Winged helix' DNA-binding domain"/>
    <property type="match status" value="1"/>
</dbReference>
<protein>
    <submittedName>
        <fullName evidence="6">MarR family transcriptional regulator</fullName>
    </submittedName>
</protein>
<dbReference type="InterPro" id="IPR023187">
    <property type="entry name" value="Tscrpt_reg_MarR-type_CS"/>
</dbReference>
<dbReference type="InterPro" id="IPR039422">
    <property type="entry name" value="MarR/SlyA-like"/>
</dbReference>
<gene>
    <name evidence="6" type="ORF">MTR66_10100</name>
</gene>
<dbReference type="Gene3D" id="1.10.10.10">
    <property type="entry name" value="Winged helix-like DNA-binding domain superfamily/Winged helix DNA-binding domain"/>
    <property type="match status" value="1"/>
</dbReference>
<evidence type="ECO:0000313" key="7">
    <source>
        <dbReference type="Proteomes" id="UP001202281"/>
    </source>
</evidence>
<evidence type="ECO:0000259" key="5">
    <source>
        <dbReference type="PROSITE" id="PS50995"/>
    </source>
</evidence>
<reference evidence="6 7" key="1">
    <citation type="submission" date="2022-04" db="EMBL/GenBank/DDBJ databases">
        <title>Identification of a novel bacterium isolated from mangrove sediments.</title>
        <authorList>
            <person name="Pan X."/>
        </authorList>
    </citation>
    <scope>NUCLEOTIDE SEQUENCE [LARGE SCALE GENOMIC DNA]</scope>
    <source>
        <strain evidence="6 7">B2638</strain>
    </source>
</reference>
<dbReference type="RefSeq" id="WP_243920535.1">
    <property type="nucleotide sequence ID" value="NZ_JALHLG010000011.1"/>
</dbReference>
<comment type="caution">
    <text evidence="6">The sequence shown here is derived from an EMBL/GenBank/DDBJ whole genome shotgun (WGS) entry which is preliminary data.</text>
</comment>
<sequence length="164" mass="17596">MEADLTPAAIVALRKVLQAAELETRQMAATIGMTPSQVMVLRQIAGHETITPGAVAAALRLGQATVTNIADRLVAAGLVTRTRGEHDKRQVILRLTPEGREKLEASPFPLQLRFSRGYGELPFWEQAMILAGLERLHMLLGEAAAGTQPPASGKGPAEMGKREP</sequence>
<dbReference type="PROSITE" id="PS01117">
    <property type="entry name" value="HTH_MARR_1"/>
    <property type="match status" value="1"/>
</dbReference>
<keyword evidence="7" id="KW-1185">Reference proteome</keyword>
<dbReference type="Proteomes" id="UP001202281">
    <property type="component" value="Unassembled WGS sequence"/>
</dbReference>
<dbReference type="PANTHER" id="PTHR33164">
    <property type="entry name" value="TRANSCRIPTIONAL REGULATOR, MARR FAMILY"/>
    <property type="match status" value="1"/>
</dbReference>
<dbReference type="Pfam" id="PF12802">
    <property type="entry name" value="MarR_2"/>
    <property type="match status" value="1"/>
</dbReference>
<keyword evidence="3" id="KW-0804">Transcription</keyword>
<name>A0ABT0BQA8_9SPHN</name>
<dbReference type="InterPro" id="IPR000835">
    <property type="entry name" value="HTH_MarR-typ"/>
</dbReference>
<evidence type="ECO:0000256" key="4">
    <source>
        <dbReference type="SAM" id="MobiDB-lite"/>
    </source>
</evidence>
<evidence type="ECO:0000256" key="3">
    <source>
        <dbReference type="ARBA" id="ARBA00023163"/>
    </source>
</evidence>
<dbReference type="PANTHER" id="PTHR33164:SF89">
    <property type="entry name" value="MARR FAMILY REGULATORY PROTEIN"/>
    <property type="match status" value="1"/>
</dbReference>
<keyword evidence="2" id="KW-0238">DNA-binding</keyword>